<dbReference type="PANTHER" id="PTHR35936:SF17">
    <property type="entry name" value="ARGININE-BINDING EXTRACELLULAR PROTEIN ARTP"/>
    <property type="match status" value="1"/>
</dbReference>
<dbReference type="KEGG" id="sno:Snov_3126"/>
<dbReference type="Pfam" id="PF00497">
    <property type="entry name" value="SBP_bac_3"/>
    <property type="match status" value="1"/>
</dbReference>
<dbReference type="SMART" id="SM00079">
    <property type="entry name" value="PBPe"/>
    <property type="match status" value="1"/>
</dbReference>
<dbReference type="CDD" id="cd13530">
    <property type="entry name" value="PBP2_peptides_like"/>
    <property type="match status" value="1"/>
</dbReference>
<feature type="signal peptide" evidence="2">
    <location>
        <begin position="1"/>
        <end position="22"/>
    </location>
</feature>
<name>D7A7U3_ANCN5</name>
<dbReference type="eggNOG" id="COG0834">
    <property type="taxonomic scope" value="Bacteria"/>
</dbReference>
<dbReference type="HOGENOM" id="CLU_019602_18_2_5"/>
<dbReference type="GO" id="GO:0016020">
    <property type="term" value="C:membrane"/>
    <property type="evidence" value="ECO:0007669"/>
    <property type="project" value="InterPro"/>
</dbReference>
<dbReference type="SMART" id="SM00062">
    <property type="entry name" value="PBPb"/>
    <property type="match status" value="1"/>
</dbReference>
<sequence length="265" mass="29019">MVSILRALLVGLALWAAGAMPAAEAQAPAGPVLRVGTFPDNPPWEFREDGHLVGFEVDLIEAIGTRLGMRIDFVGMAFGELLPALAGDRIDVAMCSMSITPERRRRFDFTQPYYRTSQGMVVMKSARVRSLEDLAGKRVGTEAGSTNEQWLSDNRARYGFGPTVPVVGLERALELLSAGEIDAYFGDLPALLYQLLKRPELAVVERLPTEDRYAMALRLNSPLTARIDGALSGLKKDGTLAAIHQRWFGMKPEPDSPVITVLPRP</sequence>
<dbReference type="GO" id="GO:0015276">
    <property type="term" value="F:ligand-gated monoatomic ion channel activity"/>
    <property type="evidence" value="ECO:0007669"/>
    <property type="project" value="InterPro"/>
</dbReference>
<keyword evidence="1 2" id="KW-0732">Signal</keyword>
<feature type="domain" description="Ionotropic glutamate receptor C-terminal" evidence="4">
    <location>
        <begin position="32"/>
        <end position="250"/>
    </location>
</feature>
<dbReference type="Gene3D" id="3.40.190.10">
    <property type="entry name" value="Periplasmic binding protein-like II"/>
    <property type="match status" value="2"/>
</dbReference>
<evidence type="ECO:0000256" key="1">
    <source>
        <dbReference type="ARBA" id="ARBA00022729"/>
    </source>
</evidence>
<accession>D7A7U3</accession>
<evidence type="ECO:0000259" key="3">
    <source>
        <dbReference type="SMART" id="SM00062"/>
    </source>
</evidence>
<feature type="domain" description="Solute-binding protein family 3/N-terminal" evidence="3">
    <location>
        <begin position="32"/>
        <end position="251"/>
    </location>
</feature>
<dbReference type="InterPro" id="IPR001320">
    <property type="entry name" value="Iontro_rcpt_C"/>
</dbReference>
<evidence type="ECO:0000259" key="4">
    <source>
        <dbReference type="SMART" id="SM00079"/>
    </source>
</evidence>
<dbReference type="RefSeq" id="WP_013167904.1">
    <property type="nucleotide sequence ID" value="NC_014217.1"/>
</dbReference>
<dbReference type="InterPro" id="IPR001638">
    <property type="entry name" value="Solute-binding_3/MltF_N"/>
</dbReference>
<gene>
    <name evidence="5" type="ordered locus">Snov_3126</name>
</gene>
<dbReference type="PANTHER" id="PTHR35936">
    <property type="entry name" value="MEMBRANE-BOUND LYTIC MUREIN TRANSGLYCOSYLASE F"/>
    <property type="match status" value="1"/>
</dbReference>
<feature type="chain" id="PRO_5003092406" evidence="2">
    <location>
        <begin position="23"/>
        <end position="265"/>
    </location>
</feature>
<dbReference type="AlphaFoldDB" id="D7A7U3"/>
<evidence type="ECO:0000256" key="2">
    <source>
        <dbReference type="SAM" id="SignalP"/>
    </source>
</evidence>
<dbReference type="EMBL" id="CP002026">
    <property type="protein sequence ID" value="ADH90401.1"/>
    <property type="molecule type" value="Genomic_DNA"/>
</dbReference>
<organism evidence="5 6">
    <name type="scientific">Ancylobacter novellus (strain ATCC 8093 / DSM 506 / JCM 20403 / CCM 1077 / IAM 12100 / NBRC 12443 / NCIMB 10456)</name>
    <name type="common">Starkeya novella</name>
    <dbReference type="NCBI Taxonomy" id="639283"/>
    <lineage>
        <taxon>Bacteria</taxon>
        <taxon>Pseudomonadati</taxon>
        <taxon>Pseudomonadota</taxon>
        <taxon>Alphaproteobacteria</taxon>
        <taxon>Hyphomicrobiales</taxon>
        <taxon>Xanthobacteraceae</taxon>
        <taxon>Ancylobacter</taxon>
    </lineage>
</organism>
<keyword evidence="6" id="KW-1185">Reference proteome</keyword>
<proteinExistence type="predicted"/>
<evidence type="ECO:0000313" key="6">
    <source>
        <dbReference type="Proteomes" id="UP000006633"/>
    </source>
</evidence>
<protein>
    <submittedName>
        <fullName evidence="5">Extracellular solute-binding protein family 3</fullName>
    </submittedName>
</protein>
<evidence type="ECO:0000313" key="5">
    <source>
        <dbReference type="EMBL" id="ADH90401.1"/>
    </source>
</evidence>
<dbReference type="STRING" id="639283.Snov_3126"/>
<reference evidence="5 6" key="1">
    <citation type="journal article" date="2012" name="Stand. Genomic Sci.">
        <title>Complete genome sequence of the facultatively chemolithoautotrophic and methylotrophic alpha Proteobacterium Starkeya novella type strain (ATCC 8093(T)).</title>
        <authorList>
            <person name="Kappler U."/>
            <person name="Davenport K."/>
            <person name="Beatson S."/>
            <person name="Lucas S."/>
            <person name="Lapidus A."/>
            <person name="Copeland A."/>
            <person name="Berry K.W."/>
            <person name="Glavina Del Rio T."/>
            <person name="Hammon N."/>
            <person name="Dalin E."/>
            <person name="Tice H."/>
            <person name="Pitluck S."/>
            <person name="Richardson P."/>
            <person name="Bruce D."/>
            <person name="Goodwin L.A."/>
            <person name="Han C."/>
            <person name="Tapia R."/>
            <person name="Detter J.C."/>
            <person name="Chang Y.J."/>
            <person name="Jeffries C.D."/>
            <person name="Land M."/>
            <person name="Hauser L."/>
            <person name="Kyrpides N.C."/>
            <person name="Goker M."/>
            <person name="Ivanova N."/>
            <person name="Klenk H.P."/>
            <person name="Woyke T."/>
        </authorList>
    </citation>
    <scope>NUCLEOTIDE SEQUENCE [LARGE SCALE GENOMIC DNA]</scope>
    <source>
        <strain evidence="6">ATCC 8093 / DSM 506 / JCM 20403 / CCM 1077 / IAM 12100 / NBRC 12443 / NCIMB 10456</strain>
    </source>
</reference>
<dbReference type="Proteomes" id="UP000006633">
    <property type="component" value="Chromosome"/>
</dbReference>
<dbReference type="SUPFAM" id="SSF53850">
    <property type="entry name" value="Periplasmic binding protein-like II"/>
    <property type="match status" value="1"/>
</dbReference>